<dbReference type="AlphaFoldDB" id="A0A8D5U9C2"/>
<sequence>MNRDPSGYAKEIAKLSVTYDALHAALVSQNGVKVVITEDANDWSKIGEVWPKVKEKLDVKDNSSSFSYEG</sequence>
<evidence type="ECO:0000313" key="2">
    <source>
        <dbReference type="Proteomes" id="UP000825123"/>
    </source>
</evidence>
<dbReference type="KEGG" id="csty:KN1_25700"/>
<accession>A0A8D5U9C2</accession>
<dbReference type="GeneID" id="67876224"/>
<protein>
    <submittedName>
        <fullName evidence="1">Uncharacterized protein</fullName>
    </submittedName>
</protein>
<dbReference type="EMBL" id="AP024597">
    <property type="protein sequence ID" value="BCU71273.1"/>
    <property type="molecule type" value="Genomic_DNA"/>
</dbReference>
<dbReference type="RefSeq" id="WP_225905697.1">
    <property type="nucleotide sequence ID" value="NZ_AP024597.1"/>
</dbReference>
<keyword evidence="2" id="KW-1185">Reference proteome</keyword>
<reference evidence="1 2" key="1">
    <citation type="submission" date="2021-04" db="EMBL/GenBank/DDBJ databases">
        <title>Complete genome sequence of Stygiolobus sp. KN-1.</title>
        <authorList>
            <person name="Nakamura K."/>
            <person name="Sakai H."/>
            <person name="Kurosawa N."/>
        </authorList>
    </citation>
    <scope>NUCLEOTIDE SEQUENCE [LARGE SCALE GENOMIC DNA]</scope>
    <source>
        <strain evidence="1 2">KN-1</strain>
    </source>
</reference>
<name>A0A8D5U9C2_9CREN</name>
<dbReference type="Proteomes" id="UP000825123">
    <property type="component" value="Chromosome"/>
</dbReference>
<gene>
    <name evidence="1" type="ORF">KN1_25700</name>
</gene>
<evidence type="ECO:0000313" key="1">
    <source>
        <dbReference type="EMBL" id="BCU71273.1"/>
    </source>
</evidence>
<organism evidence="1 2">
    <name type="scientific">Stygiolobus caldivivus</name>
    <dbReference type="NCBI Taxonomy" id="2824673"/>
    <lineage>
        <taxon>Archaea</taxon>
        <taxon>Thermoproteota</taxon>
        <taxon>Thermoprotei</taxon>
        <taxon>Sulfolobales</taxon>
        <taxon>Sulfolobaceae</taxon>
        <taxon>Stygiolobus</taxon>
    </lineage>
</organism>
<proteinExistence type="predicted"/>